<name>A0A2W5M556_9GAMM</name>
<dbReference type="Gene3D" id="3.30.1330.40">
    <property type="entry name" value="RutC-like"/>
    <property type="match status" value="1"/>
</dbReference>
<accession>A0A2W5M556</accession>
<sequence length="309" mass="33186">MRIAFESTDPAAVAAQPDVLALIGFGQVALPDDPRCLRVGLEPTGAAPLEVWRASGPVRTGQDGEVRWAGDGDYTFFSIELPEDAEGSIGAAAERVYRRLGEWLGQRPLHVLRLWNYFDAINEGDGDAERYRRFCTGRVAGMQGLFGGDYPAATVIGRQDGVRSLQVYGLAARRAGRPVENPRQLSAWRYPRDYGPTAPRFARAMCAPSGQILISGTAAIVGHASRHRDDVAAQLDETLANLDSVCAAAGAAAPLGEGSVLKVYVRRAADAAQVSQGVRRHLADRGEVLVLIGEVCRRELLVEIDGSHG</sequence>
<evidence type="ECO:0000313" key="3">
    <source>
        <dbReference type="Proteomes" id="UP000249046"/>
    </source>
</evidence>
<gene>
    <name evidence="2" type="ORF">DI564_09350</name>
</gene>
<dbReference type="InterPro" id="IPR035959">
    <property type="entry name" value="RutC-like_sf"/>
</dbReference>
<comment type="caution">
    <text evidence="2">The sequence shown here is derived from an EMBL/GenBank/DDBJ whole genome shotgun (WGS) entry which is preliminary data.</text>
</comment>
<dbReference type="Proteomes" id="UP000249046">
    <property type="component" value="Unassembled WGS sequence"/>
</dbReference>
<dbReference type="SUPFAM" id="SSF55298">
    <property type="entry name" value="YjgF-like"/>
    <property type="match status" value="1"/>
</dbReference>
<feature type="domain" description="Chorismatase FkbO/Hyg5-like N-terminal" evidence="1">
    <location>
        <begin position="50"/>
        <end position="171"/>
    </location>
</feature>
<evidence type="ECO:0000259" key="1">
    <source>
        <dbReference type="Pfam" id="PF21168"/>
    </source>
</evidence>
<proteinExistence type="predicted"/>
<dbReference type="AlphaFoldDB" id="A0A2W5M556"/>
<protein>
    <submittedName>
        <fullName evidence="2">Pteridine-dependent deoxygenase</fullName>
    </submittedName>
</protein>
<dbReference type="InterPro" id="IPR049368">
    <property type="entry name" value="FkbO_Hyg5-like_N"/>
</dbReference>
<dbReference type="Pfam" id="PF21168">
    <property type="entry name" value="FkbO_Hyg5-like_N"/>
    <property type="match status" value="1"/>
</dbReference>
<dbReference type="EMBL" id="QFPO01000007">
    <property type="protein sequence ID" value="PZQ14867.1"/>
    <property type="molecule type" value="Genomic_DNA"/>
</dbReference>
<reference evidence="2 3" key="1">
    <citation type="submission" date="2017-08" db="EMBL/GenBank/DDBJ databases">
        <title>Infants hospitalized years apart are colonized by the same room-sourced microbial strains.</title>
        <authorList>
            <person name="Brooks B."/>
            <person name="Olm M.R."/>
            <person name="Firek B.A."/>
            <person name="Baker R."/>
            <person name="Thomas B.C."/>
            <person name="Morowitz M.J."/>
            <person name="Banfield J.F."/>
        </authorList>
    </citation>
    <scope>NUCLEOTIDE SEQUENCE [LARGE SCALE GENOMIC DNA]</scope>
    <source>
        <strain evidence="2">S2_005_003_R2_42</strain>
    </source>
</reference>
<organism evidence="2 3">
    <name type="scientific">Rhodanobacter denitrificans</name>
    <dbReference type="NCBI Taxonomy" id="666685"/>
    <lineage>
        <taxon>Bacteria</taxon>
        <taxon>Pseudomonadati</taxon>
        <taxon>Pseudomonadota</taxon>
        <taxon>Gammaproteobacteria</taxon>
        <taxon>Lysobacterales</taxon>
        <taxon>Rhodanobacteraceae</taxon>
        <taxon>Rhodanobacter</taxon>
    </lineage>
</organism>
<evidence type="ECO:0000313" key="2">
    <source>
        <dbReference type="EMBL" id="PZQ14867.1"/>
    </source>
</evidence>